<dbReference type="EMBL" id="JACXWD010000057">
    <property type="protein sequence ID" value="MBD3869060.1"/>
    <property type="molecule type" value="Genomic_DNA"/>
</dbReference>
<evidence type="ECO:0000313" key="2">
    <source>
        <dbReference type="EMBL" id="MBD3869060.1"/>
    </source>
</evidence>
<evidence type="ECO:0000313" key="3">
    <source>
        <dbReference type="Proteomes" id="UP000648239"/>
    </source>
</evidence>
<dbReference type="Gene3D" id="1.25.40.10">
    <property type="entry name" value="Tetratricopeptide repeat domain"/>
    <property type="match status" value="1"/>
</dbReference>
<feature type="repeat" description="TPR" evidence="1">
    <location>
        <begin position="81"/>
        <end position="114"/>
    </location>
</feature>
<keyword evidence="1" id="KW-0802">TPR repeat</keyword>
<dbReference type="InterPro" id="IPR019734">
    <property type="entry name" value="TPR_rpt"/>
</dbReference>
<dbReference type="InterPro" id="IPR011990">
    <property type="entry name" value="TPR-like_helical_dom_sf"/>
</dbReference>
<proteinExistence type="predicted"/>
<dbReference type="PROSITE" id="PS50005">
    <property type="entry name" value="TPR"/>
    <property type="match status" value="1"/>
</dbReference>
<dbReference type="PROSITE" id="PS50293">
    <property type="entry name" value="TPR_REGION"/>
    <property type="match status" value="1"/>
</dbReference>
<protein>
    <submittedName>
        <fullName evidence="2">Tetratricopeptide repeat protein</fullName>
    </submittedName>
</protein>
<sequence>MSILTAENSFRNGLMALVDSRDAEATRYFRSAMQIDKDRGKGRLWIRYLSYYGYSLAREGVNGKEAVELCERAVKLNSHDPDVLLNLGRVYARAGKTTRALDAFQRGLRISPDHSALQSELARLDRRGQPPFSFVSRDHALNRNIGKLLGTFRKPS</sequence>
<organism evidence="2 3">
    <name type="scientific">Candidatus Polarisedimenticola svalbardensis</name>
    <dbReference type="NCBI Taxonomy" id="2886004"/>
    <lineage>
        <taxon>Bacteria</taxon>
        <taxon>Pseudomonadati</taxon>
        <taxon>Acidobacteriota</taxon>
        <taxon>Candidatus Polarisedimenticolia</taxon>
        <taxon>Candidatus Polarisedimenticolales</taxon>
        <taxon>Candidatus Polarisedimenticolaceae</taxon>
        <taxon>Candidatus Polarisedimenticola</taxon>
    </lineage>
</organism>
<dbReference type="Proteomes" id="UP000648239">
    <property type="component" value="Unassembled WGS sequence"/>
</dbReference>
<dbReference type="SMART" id="SM00028">
    <property type="entry name" value="TPR"/>
    <property type="match status" value="1"/>
</dbReference>
<dbReference type="AlphaFoldDB" id="A0A8J7C2C7"/>
<comment type="caution">
    <text evidence="2">The sequence shown here is derived from an EMBL/GenBank/DDBJ whole genome shotgun (WGS) entry which is preliminary data.</text>
</comment>
<evidence type="ECO:0000256" key="1">
    <source>
        <dbReference type="PROSITE-ProRule" id="PRU00339"/>
    </source>
</evidence>
<name>A0A8J7C2C7_9BACT</name>
<dbReference type="Pfam" id="PF14559">
    <property type="entry name" value="TPR_19"/>
    <property type="match status" value="1"/>
</dbReference>
<accession>A0A8J7C2C7</accession>
<gene>
    <name evidence="2" type="ORF">IFK94_13130</name>
</gene>
<reference evidence="2 3" key="1">
    <citation type="submission" date="2020-08" db="EMBL/GenBank/DDBJ databases">
        <title>Acidobacteriota in marine sediments use diverse sulfur dissimilation pathways.</title>
        <authorList>
            <person name="Wasmund K."/>
        </authorList>
    </citation>
    <scope>NUCLEOTIDE SEQUENCE [LARGE SCALE GENOMIC DNA]</scope>
    <source>
        <strain evidence="2">MAG AM4</strain>
    </source>
</reference>
<dbReference type="SUPFAM" id="SSF48452">
    <property type="entry name" value="TPR-like"/>
    <property type="match status" value="1"/>
</dbReference>